<evidence type="ECO:0000313" key="3">
    <source>
        <dbReference type="EMBL" id="TWT50042.1"/>
    </source>
</evidence>
<dbReference type="PANTHER" id="PTHR30273">
    <property type="entry name" value="PERIPLASMIC SIGNAL SENSOR AND SIGMA FACTOR ACTIVATOR FECR-RELATED"/>
    <property type="match status" value="1"/>
</dbReference>
<dbReference type="Gene3D" id="2.60.120.200">
    <property type="match status" value="1"/>
</dbReference>
<organism evidence="3 4">
    <name type="scientific">Thalassoglobus neptunius</name>
    <dbReference type="NCBI Taxonomy" id="1938619"/>
    <lineage>
        <taxon>Bacteria</taxon>
        <taxon>Pseudomonadati</taxon>
        <taxon>Planctomycetota</taxon>
        <taxon>Planctomycetia</taxon>
        <taxon>Planctomycetales</taxon>
        <taxon>Planctomycetaceae</taxon>
        <taxon>Thalassoglobus</taxon>
    </lineage>
</organism>
<evidence type="ECO:0000259" key="2">
    <source>
        <dbReference type="Pfam" id="PF04773"/>
    </source>
</evidence>
<name>A0A5C5WJM0_9PLAN</name>
<keyword evidence="4" id="KW-1185">Reference proteome</keyword>
<dbReference type="InterPro" id="IPR006860">
    <property type="entry name" value="FecR"/>
</dbReference>
<dbReference type="Pfam" id="PF13385">
    <property type="entry name" value="Laminin_G_3"/>
    <property type="match status" value="1"/>
</dbReference>
<dbReference type="InterPro" id="IPR013320">
    <property type="entry name" value="ConA-like_dom_sf"/>
</dbReference>
<sequence length="549" mass="61406" precursor="true">MTEQELMKLIDALLDGDISEADFLRLEAELSVDSKARKAYYDRTALTMLLEDSAAEVQGENVSTTKRRSSKRPESAWRKAFAAMAIVCALLFGLTVWLIGSSLLDDAGNKLVENENGTSPRIEDKEDQATGFAVVMAQSDAVWGAGQSLHDGSLVPLGEIQLEQGVVQLELFSGVMVIVEGKARFSIESPMEMTVAEGQVRAQVPEPAQGFRVRTSGGEVVDLGTEFAIHAGPDSSEVHVLEGEIEWRPKTNVVRKLHEGEALRLIDDGDEQTIPANRSQFIGAAELYESLNAEKITKRARWNTYRKKLQEDERVVAWYSMDTPRSSRRRIANQAERGSMRAGEGAVVAASPAQDRWGTEGAALDFSPTGSRVRLNISGELRSMTLSTWVRINSLDRWYNSLFLTDGHELNEPHWQIMDDGRLFFSVKKRDEFDRSRGERDKHIYYSPPFWNSSMSGQWLMLTTVYDVDAMKVTHYLNGDVISQERIPEEYVVEAVRIGNASLCNWGLPTREDPHFAVRNLNGSMDEFVIFSAALSALEVKDLYENGRP</sequence>
<dbReference type="Gene3D" id="2.60.120.1440">
    <property type="match status" value="1"/>
</dbReference>
<dbReference type="SUPFAM" id="SSF49899">
    <property type="entry name" value="Concanavalin A-like lectins/glucanases"/>
    <property type="match status" value="1"/>
</dbReference>
<dbReference type="InterPro" id="IPR012373">
    <property type="entry name" value="Ferrdict_sens_TM"/>
</dbReference>
<reference evidence="3 4" key="1">
    <citation type="submission" date="2019-02" db="EMBL/GenBank/DDBJ databases">
        <title>Deep-cultivation of Planctomycetes and their phenomic and genomic characterization uncovers novel biology.</title>
        <authorList>
            <person name="Wiegand S."/>
            <person name="Jogler M."/>
            <person name="Boedeker C."/>
            <person name="Pinto D."/>
            <person name="Vollmers J."/>
            <person name="Rivas-Marin E."/>
            <person name="Kohn T."/>
            <person name="Peeters S.H."/>
            <person name="Heuer A."/>
            <person name="Rast P."/>
            <person name="Oberbeckmann S."/>
            <person name="Bunk B."/>
            <person name="Jeske O."/>
            <person name="Meyerdierks A."/>
            <person name="Storesund J.E."/>
            <person name="Kallscheuer N."/>
            <person name="Luecker S."/>
            <person name="Lage O.M."/>
            <person name="Pohl T."/>
            <person name="Merkel B.J."/>
            <person name="Hornburger P."/>
            <person name="Mueller R.-W."/>
            <person name="Bruemmer F."/>
            <person name="Labrenz M."/>
            <person name="Spormann A.M."/>
            <person name="Op Den Camp H."/>
            <person name="Overmann J."/>
            <person name="Amann R."/>
            <person name="Jetten M.S.M."/>
            <person name="Mascher T."/>
            <person name="Medema M.H."/>
            <person name="Devos D.P."/>
            <person name="Kaster A.-K."/>
            <person name="Ovreas L."/>
            <person name="Rohde M."/>
            <person name="Galperin M.Y."/>
            <person name="Jogler C."/>
        </authorList>
    </citation>
    <scope>NUCLEOTIDE SEQUENCE [LARGE SCALE GENOMIC DNA]</scope>
    <source>
        <strain evidence="3 4">KOR42</strain>
    </source>
</reference>
<feature type="transmembrane region" description="Helical" evidence="1">
    <location>
        <begin position="76"/>
        <end position="100"/>
    </location>
</feature>
<dbReference type="Proteomes" id="UP000317243">
    <property type="component" value="Unassembled WGS sequence"/>
</dbReference>
<comment type="caution">
    <text evidence="3">The sequence shown here is derived from an EMBL/GenBank/DDBJ whole genome shotgun (WGS) entry which is preliminary data.</text>
</comment>
<dbReference type="Pfam" id="PF04773">
    <property type="entry name" value="FecR"/>
    <property type="match status" value="1"/>
</dbReference>
<dbReference type="OrthoDB" id="258532at2"/>
<dbReference type="PANTHER" id="PTHR30273:SF2">
    <property type="entry name" value="PROTEIN FECR"/>
    <property type="match status" value="1"/>
</dbReference>
<protein>
    <submittedName>
        <fullName evidence="3">FecR protein</fullName>
    </submittedName>
</protein>
<dbReference type="GO" id="GO:0016989">
    <property type="term" value="F:sigma factor antagonist activity"/>
    <property type="evidence" value="ECO:0007669"/>
    <property type="project" value="TreeGrafter"/>
</dbReference>
<gene>
    <name evidence="3" type="ORF">KOR42_37260</name>
</gene>
<evidence type="ECO:0000256" key="1">
    <source>
        <dbReference type="SAM" id="Phobius"/>
    </source>
</evidence>
<accession>A0A5C5WJM0</accession>
<dbReference type="RefSeq" id="WP_146511157.1">
    <property type="nucleotide sequence ID" value="NZ_SIHI01000015.1"/>
</dbReference>
<keyword evidence="1" id="KW-0472">Membrane</keyword>
<evidence type="ECO:0000313" key="4">
    <source>
        <dbReference type="Proteomes" id="UP000317243"/>
    </source>
</evidence>
<dbReference type="AlphaFoldDB" id="A0A5C5WJM0"/>
<dbReference type="EMBL" id="SIHI01000015">
    <property type="protein sequence ID" value="TWT50042.1"/>
    <property type="molecule type" value="Genomic_DNA"/>
</dbReference>
<keyword evidence="1" id="KW-1133">Transmembrane helix</keyword>
<proteinExistence type="predicted"/>
<keyword evidence="1" id="KW-0812">Transmembrane</keyword>
<feature type="domain" description="FecR protein" evidence="2">
    <location>
        <begin position="190"/>
        <end position="246"/>
    </location>
</feature>